<keyword evidence="1" id="KW-0812">Transmembrane</keyword>
<evidence type="ECO:0000313" key="3">
    <source>
        <dbReference type="Proteomes" id="UP000281332"/>
    </source>
</evidence>
<keyword evidence="1" id="KW-1133">Transmembrane helix</keyword>
<sequence>MDCRGSFRRGYSCLHLRINLLVVIKPVKKFVLNTLLVIFILLLIDYFTVENFLTVKNSIKIILTGIITGIINYKLCVK</sequence>
<dbReference type="Proteomes" id="UP000281332">
    <property type="component" value="Unassembled WGS sequence"/>
</dbReference>
<proteinExistence type="predicted"/>
<protein>
    <submittedName>
        <fullName evidence="2">Uncharacterized protein</fullName>
    </submittedName>
</protein>
<reference evidence="2 3" key="1">
    <citation type="submission" date="2018-11" db="EMBL/GenBank/DDBJ databases">
        <title>Whole genome sequencing of Pantoea sp. RIT388.</title>
        <authorList>
            <person name="Gan H.M."/>
            <person name="Hudson A.O."/>
        </authorList>
    </citation>
    <scope>NUCLEOTIDE SEQUENCE [LARGE SCALE GENOMIC DNA]</scope>
    <source>
        <strain evidence="2 3">RIT388</strain>
    </source>
</reference>
<accession>A0A3N4NGZ1</accession>
<feature type="transmembrane region" description="Helical" evidence="1">
    <location>
        <begin position="59"/>
        <end position="77"/>
    </location>
</feature>
<feature type="transmembrane region" description="Helical" evidence="1">
    <location>
        <begin position="30"/>
        <end position="47"/>
    </location>
</feature>
<evidence type="ECO:0000256" key="1">
    <source>
        <dbReference type="SAM" id="Phobius"/>
    </source>
</evidence>
<evidence type="ECO:0000313" key="2">
    <source>
        <dbReference type="EMBL" id="RPD94008.1"/>
    </source>
</evidence>
<keyword evidence="1" id="KW-0472">Membrane</keyword>
<organism evidence="2 3">
    <name type="scientific">Candidatus Pantoea deserta</name>
    <dbReference type="NCBI Taxonomy" id="1869313"/>
    <lineage>
        <taxon>Bacteria</taxon>
        <taxon>Pseudomonadati</taxon>
        <taxon>Pseudomonadota</taxon>
        <taxon>Gammaproteobacteria</taxon>
        <taxon>Enterobacterales</taxon>
        <taxon>Erwiniaceae</taxon>
        <taxon>Pantoea</taxon>
    </lineage>
</organism>
<comment type="caution">
    <text evidence="2">The sequence shown here is derived from an EMBL/GenBank/DDBJ whole genome shotgun (WGS) entry which is preliminary data.</text>
</comment>
<dbReference type="EMBL" id="RMVG01000027">
    <property type="protein sequence ID" value="RPD94008.1"/>
    <property type="molecule type" value="Genomic_DNA"/>
</dbReference>
<dbReference type="AlphaFoldDB" id="A0A3N4NGZ1"/>
<keyword evidence="3" id="KW-1185">Reference proteome</keyword>
<name>A0A3N4NGZ1_9GAMM</name>
<gene>
    <name evidence="2" type="ORF">BBB56_21890</name>
</gene>